<feature type="domain" description="BTB" evidence="13">
    <location>
        <begin position="10"/>
        <end position="113"/>
    </location>
</feature>
<keyword evidence="9" id="KW-0406">Ion transport</keyword>
<dbReference type="InterPro" id="IPR003131">
    <property type="entry name" value="T1-type_BTB"/>
</dbReference>
<dbReference type="InParanoid" id="A7RTZ3"/>
<evidence type="ECO:0000256" key="4">
    <source>
        <dbReference type="ARBA" id="ARBA00022692"/>
    </source>
</evidence>
<feature type="transmembrane region" description="Helical" evidence="12">
    <location>
        <begin position="248"/>
        <end position="266"/>
    </location>
</feature>
<dbReference type="eggNOG" id="KOG3713">
    <property type="taxonomic scope" value="Eukaryota"/>
</dbReference>
<keyword evidence="8 12" id="KW-1133">Transmembrane helix</keyword>
<dbReference type="PRINTS" id="PR01498">
    <property type="entry name" value="SHAWCHANNEL"/>
</dbReference>
<dbReference type="FunFam" id="1.20.120.350:FF:000117">
    <property type="entry name" value="Predicted protein"/>
    <property type="match status" value="1"/>
</dbReference>
<keyword evidence="15" id="KW-1185">Reference proteome</keyword>
<keyword evidence="2" id="KW-0813">Transport</keyword>
<evidence type="ECO:0000256" key="11">
    <source>
        <dbReference type="ARBA" id="ARBA00023303"/>
    </source>
</evidence>
<evidence type="ECO:0000256" key="9">
    <source>
        <dbReference type="ARBA" id="ARBA00023065"/>
    </source>
</evidence>
<feature type="transmembrane region" description="Helical" evidence="12">
    <location>
        <begin position="371"/>
        <end position="400"/>
    </location>
</feature>
<dbReference type="Gene3D" id="1.10.287.70">
    <property type="match status" value="1"/>
</dbReference>
<dbReference type="HOGENOM" id="CLU_011722_4_3_1"/>
<accession>A7RTZ3</accession>
<proteinExistence type="predicted"/>
<dbReference type="SUPFAM" id="SSF81324">
    <property type="entry name" value="Voltage-gated potassium channels"/>
    <property type="match status" value="1"/>
</dbReference>
<keyword evidence="6" id="KW-0851">Voltage-gated channel</keyword>
<protein>
    <recommendedName>
        <fullName evidence="13">BTB domain-containing protein</fullName>
    </recommendedName>
</protein>
<keyword evidence="4 12" id="KW-0812">Transmembrane</keyword>
<dbReference type="InterPro" id="IPR000210">
    <property type="entry name" value="BTB/POZ_dom"/>
</dbReference>
<evidence type="ECO:0000256" key="6">
    <source>
        <dbReference type="ARBA" id="ARBA00022882"/>
    </source>
</evidence>
<dbReference type="Pfam" id="PF02214">
    <property type="entry name" value="BTB_2"/>
    <property type="match status" value="1"/>
</dbReference>
<reference evidence="14 15" key="1">
    <citation type="journal article" date="2007" name="Science">
        <title>Sea anemone genome reveals ancestral eumetazoan gene repertoire and genomic organization.</title>
        <authorList>
            <person name="Putnam N.H."/>
            <person name="Srivastava M."/>
            <person name="Hellsten U."/>
            <person name="Dirks B."/>
            <person name="Chapman J."/>
            <person name="Salamov A."/>
            <person name="Terry A."/>
            <person name="Shapiro H."/>
            <person name="Lindquist E."/>
            <person name="Kapitonov V.V."/>
            <person name="Jurka J."/>
            <person name="Genikhovich G."/>
            <person name="Grigoriev I.V."/>
            <person name="Lucas S.M."/>
            <person name="Steele R.E."/>
            <person name="Finnerty J.R."/>
            <person name="Technau U."/>
            <person name="Martindale M.Q."/>
            <person name="Rokhsar D.S."/>
        </authorList>
    </citation>
    <scope>NUCLEOTIDE SEQUENCE [LARGE SCALE GENOMIC DNA]</scope>
    <source>
        <strain evidence="15">CH2 X CH6</strain>
    </source>
</reference>
<dbReference type="SMART" id="SM00225">
    <property type="entry name" value="BTB"/>
    <property type="match status" value="1"/>
</dbReference>
<dbReference type="PRINTS" id="PR01491">
    <property type="entry name" value="KVCHANNEL"/>
</dbReference>
<dbReference type="PRINTS" id="PR00169">
    <property type="entry name" value="KCHANNEL"/>
</dbReference>
<dbReference type="InterPro" id="IPR003968">
    <property type="entry name" value="K_chnl_volt-dep_Kv"/>
</dbReference>
<dbReference type="Pfam" id="PF00520">
    <property type="entry name" value="Ion_trans"/>
    <property type="match status" value="1"/>
</dbReference>
<evidence type="ECO:0000256" key="8">
    <source>
        <dbReference type="ARBA" id="ARBA00022989"/>
    </source>
</evidence>
<dbReference type="FunFam" id="3.30.710.10:FF:000002">
    <property type="entry name" value="Potassium voltage-gated channel subfamily C member 2"/>
    <property type="match status" value="1"/>
</dbReference>
<dbReference type="EMBL" id="DS469538">
    <property type="protein sequence ID" value="EDO45172.1"/>
    <property type="molecule type" value="Genomic_DNA"/>
</dbReference>
<dbReference type="GO" id="GO:0008076">
    <property type="term" value="C:voltage-gated potassium channel complex"/>
    <property type="evidence" value="ECO:0000318"/>
    <property type="project" value="GO_Central"/>
</dbReference>
<dbReference type="PhylomeDB" id="A7RTZ3"/>
<evidence type="ECO:0000259" key="13">
    <source>
        <dbReference type="SMART" id="SM00225"/>
    </source>
</evidence>
<name>A7RTZ3_NEMVE</name>
<dbReference type="STRING" id="45351.A7RTZ3"/>
<dbReference type="OMA" id="LTRMLFC"/>
<evidence type="ECO:0000313" key="14">
    <source>
        <dbReference type="EMBL" id="EDO45172.1"/>
    </source>
</evidence>
<evidence type="ECO:0000256" key="10">
    <source>
        <dbReference type="ARBA" id="ARBA00023136"/>
    </source>
</evidence>
<dbReference type="GO" id="GO:0016020">
    <property type="term" value="C:membrane"/>
    <property type="evidence" value="ECO:0000318"/>
    <property type="project" value="GO_Central"/>
</dbReference>
<keyword evidence="10 12" id="KW-0472">Membrane</keyword>
<dbReference type="GO" id="GO:0051260">
    <property type="term" value="P:protein homooligomerization"/>
    <property type="evidence" value="ECO:0007669"/>
    <property type="project" value="InterPro"/>
</dbReference>
<dbReference type="InterPro" id="IPR011333">
    <property type="entry name" value="SKP1/BTB/POZ_sf"/>
</dbReference>
<feature type="transmembrane region" description="Helical" evidence="12">
    <location>
        <begin position="176"/>
        <end position="200"/>
    </location>
</feature>
<dbReference type="Gene3D" id="1.20.120.350">
    <property type="entry name" value="Voltage-gated potassium channels. Chain C"/>
    <property type="match status" value="1"/>
</dbReference>
<dbReference type="CDD" id="cd18379">
    <property type="entry name" value="BTB_POZ_Kv3_KCNC"/>
    <property type="match status" value="1"/>
</dbReference>
<evidence type="ECO:0000313" key="15">
    <source>
        <dbReference type="Proteomes" id="UP000001593"/>
    </source>
</evidence>
<keyword evidence="7" id="KW-0630">Potassium</keyword>
<dbReference type="GO" id="GO:0001508">
    <property type="term" value="P:action potential"/>
    <property type="evidence" value="ECO:0000318"/>
    <property type="project" value="GO_Central"/>
</dbReference>
<gene>
    <name evidence="14" type="ORF">NEMVEDRAFT_v1g228740</name>
</gene>
<dbReference type="Gene3D" id="3.30.710.10">
    <property type="entry name" value="Potassium Channel Kv1.1, Chain A"/>
    <property type="match status" value="1"/>
</dbReference>
<evidence type="ECO:0000256" key="3">
    <source>
        <dbReference type="ARBA" id="ARBA00022538"/>
    </source>
</evidence>
<evidence type="ECO:0000256" key="7">
    <source>
        <dbReference type="ARBA" id="ARBA00022958"/>
    </source>
</evidence>
<dbReference type="GO" id="GO:0071805">
    <property type="term" value="P:potassium ion transmembrane transport"/>
    <property type="evidence" value="ECO:0000318"/>
    <property type="project" value="GO_Central"/>
</dbReference>
<dbReference type="InterPro" id="IPR003974">
    <property type="entry name" value="K_chnl_volt-dep_Kv3"/>
</dbReference>
<evidence type="ECO:0000256" key="12">
    <source>
        <dbReference type="SAM" id="Phobius"/>
    </source>
</evidence>
<dbReference type="InterPro" id="IPR005821">
    <property type="entry name" value="Ion_trans_dom"/>
</dbReference>
<evidence type="ECO:0000256" key="2">
    <source>
        <dbReference type="ARBA" id="ARBA00022448"/>
    </source>
</evidence>
<dbReference type="PANTHER" id="PTHR11537">
    <property type="entry name" value="VOLTAGE-GATED POTASSIUM CHANNEL"/>
    <property type="match status" value="1"/>
</dbReference>
<dbReference type="FunFam" id="1.10.287.70:FF:000387">
    <property type="entry name" value="Predicted protein"/>
    <property type="match status" value="1"/>
</dbReference>
<evidence type="ECO:0000256" key="1">
    <source>
        <dbReference type="ARBA" id="ARBA00004141"/>
    </source>
</evidence>
<dbReference type="PANTHER" id="PTHR11537:SF252">
    <property type="entry name" value="POTASSIUM VOLTAGE-GATED CHANNEL PROTEIN SHAW"/>
    <property type="match status" value="1"/>
</dbReference>
<feature type="transmembrane region" description="Helical" evidence="12">
    <location>
        <begin position="212"/>
        <end position="236"/>
    </location>
</feature>
<dbReference type="AlphaFoldDB" id="A7RTZ3"/>
<dbReference type="GO" id="GO:0005251">
    <property type="term" value="F:delayed rectifier potassium channel activity"/>
    <property type="evidence" value="ECO:0000318"/>
    <property type="project" value="GO_Central"/>
</dbReference>
<keyword evidence="5" id="KW-0631">Potassium channel</keyword>
<organism evidence="14 15">
    <name type="scientific">Nematostella vectensis</name>
    <name type="common">Starlet sea anemone</name>
    <dbReference type="NCBI Taxonomy" id="45351"/>
    <lineage>
        <taxon>Eukaryota</taxon>
        <taxon>Metazoa</taxon>
        <taxon>Cnidaria</taxon>
        <taxon>Anthozoa</taxon>
        <taxon>Hexacorallia</taxon>
        <taxon>Actiniaria</taxon>
        <taxon>Edwardsiidae</taxon>
        <taxon>Nematostella</taxon>
    </lineage>
</organism>
<evidence type="ECO:0000256" key="5">
    <source>
        <dbReference type="ARBA" id="ARBA00022826"/>
    </source>
</evidence>
<dbReference type="InterPro" id="IPR028325">
    <property type="entry name" value="VG_K_chnl"/>
</dbReference>
<keyword evidence="11" id="KW-0407">Ion channel</keyword>
<sequence length="438" mass="50792">MPQVVDTTQKRITLNVGGQKHETYLSTIRNYPDTRLYWVVENVTKAIDYHSEKIELFFDRHPKIFDQVLNYYRTGKLHCPNDVCGPLFEEELAYWGIDEKEMEPCCWTTYTQHREAEHNLKSFNVTDFSTDIDSDRQEETETTSKAKGLHPFWVKYQPRIWAILEEPRSSRTAKAFWILSVLLIVLSVATACAITLPQFATEGGSVSSESSAYVAFTVIEYICGVWFTIELGLRLLFCPNKRTFFKSYSFWVDVLSVIPFYVRLIFPHEHDLADALQVIRLLRLFRFFRLLYGLQVIMHTLKASSYELFLLLLILLIPVVLFSSIIYYVEKNIDGKTTKFRSIPESFWWSLITMTTVGYGDMTPRTWEGKIIGGACAIFGVLMVALPISVIGSNFSLYYAHAQARLKLPKKKTKIHFDTLATAMPRQVCHLMHKDRRY</sequence>
<feature type="transmembrane region" description="Helical" evidence="12">
    <location>
        <begin position="309"/>
        <end position="329"/>
    </location>
</feature>
<dbReference type="InterPro" id="IPR027359">
    <property type="entry name" value="Volt_channel_dom_sf"/>
</dbReference>
<comment type="subcellular location">
    <subcellularLocation>
        <location evidence="1">Membrane</location>
        <topology evidence="1">Multi-pass membrane protein</topology>
    </subcellularLocation>
</comment>
<keyword evidence="3" id="KW-0633">Potassium transport</keyword>
<dbReference type="Proteomes" id="UP000001593">
    <property type="component" value="Unassembled WGS sequence"/>
</dbReference>
<dbReference type="SUPFAM" id="SSF54695">
    <property type="entry name" value="POZ domain"/>
    <property type="match status" value="1"/>
</dbReference>